<dbReference type="PROSITE" id="PS51285">
    <property type="entry name" value="AGC_KINASE_CTER"/>
    <property type="match status" value="1"/>
</dbReference>
<feature type="domain" description="Protein kinase" evidence="19">
    <location>
        <begin position="146"/>
        <end position="384"/>
    </location>
</feature>
<dbReference type="InterPro" id="IPR050839">
    <property type="entry name" value="Rho-assoc_Ser/Thr_Kinase"/>
</dbReference>
<keyword evidence="7" id="KW-0597">Phosphoprotein</keyword>
<dbReference type="CDD" id="cd05599">
    <property type="entry name" value="STKc_NDR_like"/>
    <property type="match status" value="1"/>
</dbReference>
<dbReference type="SMART" id="SM00220">
    <property type="entry name" value="S_TKc"/>
    <property type="match status" value="1"/>
</dbReference>
<accession>A0A662YTB1</accession>
<evidence type="ECO:0000256" key="8">
    <source>
        <dbReference type="ARBA" id="ARBA00022679"/>
    </source>
</evidence>
<evidence type="ECO:0000256" key="9">
    <source>
        <dbReference type="ARBA" id="ARBA00022723"/>
    </source>
</evidence>
<evidence type="ECO:0000256" key="14">
    <source>
        <dbReference type="ARBA" id="ARBA00022990"/>
    </source>
</evidence>
<comment type="catalytic activity">
    <reaction evidence="15">
        <text>L-threonyl-[protein] + ATP = O-phospho-L-threonyl-[protein] + ADP + H(+)</text>
        <dbReference type="Rhea" id="RHEA:46608"/>
        <dbReference type="Rhea" id="RHEA-COMP:11060"/>
        <dbReference type="Rhea" id="RHEA-COMP:11605"/>
        <dbReference type="ChEBI" id="CHEBI:15378"/>
        <dbReference type="ChEBI" id="CHEBI:30013"/>
        <dbReference type="ChEBI" id="CHEBI:30616"/>
        <dbReference type="ChEBI" id="CHEBI:61977"/>
        <dbReference type="ChEBI" id="CHEBI:456216"/>
        <dbReference type="EC" id="2.7.11.1"/>
    </reaction>
</comment>
<dbReference type="FunFam" id="1.10.510.10:FF:000057">
    <property type="entry name" value="Non-specific serine/threonine protein kinase"/>
    <property type="match status" value="1"/>
</dbReference>
<evidence type="ECO:0000256" key="4">
    <source>
        <dbReference type="ARBA" id="ARBA00012513"/>
    </source>
</evidence>
<comment type="caution">
    <text evidence="21">The sequence shown here is derived from an EMBL/GenBank/DDBJ whole genome shotgun (WGS) entry which is preliminary data.</text>
</comment>
<evidence type="ECO:0000259" key="20">
    <source>
        <dbReference type="PROSITE" id="PS51285"/>
    </source>
</evidence>
<dbReference type="InterPro" id="IPR017892">
    <property type="entry name" value="Pkinase_C"/>
</dbReference>
<dbReference type="InterPro" id="IPR017441">
    <property type="entry name" value="Protein_kinase_ATP_BS"/>
</dbReference>
<keyword evidence="5" id="KW-0963">Cytoplasm</keyword>
<dbReference type="FunFam" id="3.30.200.20:FF:000118">
    <property type="entry name" value="Non-specific serine/threonine protein kinase"/>
    <property type="match status" value="1"/>
</dbReference>
<keyword evidence="10 17" id="KW-0547">Nucleotide-binding</keyword>
<comment type="cofactor">
    <cofactor evidence="1">
        <name>Mg(2+)</name>
        <dbReference type="ChEBI" id="CHEBI:18420"/>
    </cofactor>
</comment>
<dbReference type="Proteomes" id="UP000289886">
    <property type="component" value="Unassembled WGS sequence"/>
</dbReference>
<dbReference type="InterPro" id="IPR011009">
    <property type="entry name" value="Kinase-like_dom_sf"/>
</dbReference>
<dbReference type="PROSITE" id="PS00107">
    <property type="entry name" value="PROTEIN_KINASE_ATP"/>
    <property type="match status" value="1"/>
</dbReference>
<evidence type="ECO:0000256" key="2">
    <source>
        <dbReference type="ARBA" id="ARBA00004496"/>
    </source>
</evidence>
<dbReference type="EMBL" id="SCEB01000294">
    <property type="protein sequence ID" value="RXM99809.1"/>
    <property type="molecule type" value="Genomic_DNA"/>
</dbReference>
<evidence type="ECO:0000259" key="19">
    <source>
        <dbReference type="PROSITE" id="PS50011"/>
    </source>
</evidence>
<dbReference type="GO" id="GO:0046872">
    <property type="term" value="F:metal ion binding"/>
    <property type="evidence" value="ECO:0007669"/>
    <property type="project" value="UniProtKB-KW"/>
</dbReference>
<reference evidence="21 22" key="1">
    <citation type="submission" date="2019-01" db="EMBL/GenBank/DDBJ databases">
        <title>Draft Genome and Complete Hox-Cluster Characterization of the Sterlet Sturgeon (Acipenser ruthenus).</title>
        <authorList>
            <person name="Wei Q."/>
        </authorList>
    </citation>
    <scope>NUCLEOTIDE SEQUENCE [LARGE SCALE GENOMIC DNA]</scope>
    <source>
        <strain evidence="21">WHYD16114868_AA</strain>
        <tissue evidence="21">Blood</tissue>
    </source>
</reference>
<dbReference type="PROSITE" id="PS00108">
    <property type="entry name" value="PROTEIN_KINASE_ST"/>
    <property type="match status" value="1"/>
</dbReference>
<keyword evidence="11 21" id="KW-0418">Kinase</keyword>
<proteinExistence type="inferred from homology"/>
<evidence type="ECO:0000256" key="6">
    <source>
        <dbReference type="ARBA" id="ARBA00022527"/>
    </source>
</evidence>
<dbReference type="GO" id="GO:0005524">
    <property type="term" value="F:ATP binding"/>
    <property type="evidence" value="ECO:0007669"/>
    <property type="project" value="UniProtKB-UniRule"/>
</dbReference>
<feature type="binding site" evidence="17">
    <location>
        <position position="175"/>
    </location>
    <ligand>
        <name>ATP</name>
        <dbReference type="ChEBI" id="CHEBI:30616"/>
    </ligand>
</feature>
<keyword evidence="6 18" id="KW-0723">Serine/threonine-protein kinase</keyword>
<evidence type="ECO:0000313" key="21">
    <source>
        <dbReference type="EMBL" id="RXM99809.1"/>
    </source>
</evidence>
<dbReference type="PANTHER" id="PTHR22988">
    <property type="entry name" value="MYOTONIC DYSTROPHY S/T KINASE-RELATED"/>
    <property type="match status" value="1"/>
</dbReference>
<dbReference type="AlphaFoldDB" id="A0A662YTB1"/>
<evidence type="ECO:0000256" key="3">
    <source>
        <dbReference type="ARBA" id="ARBA00009903"/>
    </source>
</evidence>
<evidence type="ECO:0000256" key="16">
    <source>
        <dbReference type="ARBA" id="ARBA00048679"/>
    </source>
</evidence>
<keyword evidence="13" id="KW-0460">Magnesium</keyword>
<dbReference type="SUPFAM" id="SSF56112">
    <property type="entry name" value="Protein kinase-like (PK-like)"/>
    <property type="match status" value="1"/>
</dbReference>
<dbReference type="PANTHER" id="PTHR22988:SF76">
    <property type="entry name" value="CHROMOSOME UNDETERMINED SCAFFOLD_135, WHOLE GENOME SHOTGUN SEQUENCE"/>
    <property type="match status" value="1"/>
</dbReference>
<protein>
    <recommendedName>
        <fullName evidence="4">non-specific serine/threonine protein kinase</fullName>
        <ecNumber evidence="4">2.7.11.1</ecNumber>
    </recommendedName>
</protein>
<sequence length="467" mass="54014">MLQMKMLYSAPFSLPSAPGYSCLTAKHDIWSGFVFHTRYSQTGNKGSTSSHSQEVIMAMTGGTATSFPMSNHTRERVTVAKLTLENFYSTLITQHEEREMRQKKLEKVMDEEGLIDEEKKMRRSQHALKETEFLRLKRTRLGLDDFESLKIIGRGAFGEVRLVQKKDTGHIYAMKILRKADMLEKEQIAHIRAERDMLVEADGAWVVKMFYSFQDKRNLYLIMEFLPGGDMMTLLMKKDTLTEEETQFYIAETVLAIDSIHQLGFIHRDIKPDNLLLDSRAYSTVGTPDYIAPEVFMQTGYNKLCDWWSLGVIMYEMLIGYPPFCSETPQETYRKVMNWKETLVFPPEVPISEKAKDLILRYCNDAEDRVGAVSVEEIKSHPFFEPVDWDHIRERPAAISIEIKSIDDTSNFDEFPESDILQPISVTNATEQDYKSKDWVFLNYTYKRFEGLTQRGSIPSYMKAGKL</sequence>
<dbReference type="EC" id="2.7.11.1" evidence="4"/>
<evidence type="ECO:0000256" key="1">
    <source>
        <dbReference type="ARBA" id="ARBA00001946"/>
    </source>
</evidence>
<dbReference type="Pfam" id="PF00069">
    <property type="entry name" value="Pkinase"/>
    <property type="match status" value="2"/>
</dbReference>
<comment type="catalytic activity">
    <reaction evidence="16">
        <text>L-seryl-[protein] + ATP = O-phospho-L-seryl-[protein] + ADP + H(+)</text>
        <dbReference type="Rhea" id="RHEA:17989"/>
        <dbReference type="Rhea" id="RHEA-COMP:9863"/>
        <dbReference type="Rhea" id="RHEA-COMP:11604"/>
        <dbReference type="ChEBI" id="CHEBI:15378"/>
        <dbReference type="ChEBI" id="CHEBI:29999"/>
        <dbReference type="ChEBI" id="CHEBI:30616"/>
        <dbReference type="ChEBI" id="CHEBI:83421"/>
        <dbReference type="ChEBI" id="CHEBI:456216"/>
        <dbReference type="EC" id="2.7.11.1"/>
    </reaction>
</comment>
<organism evidence="21 22">
    <name type="scientific">Acipenser ruthenus</name>
    <name type="common">Sterlet sturgeon</name>
    <dbReference type="NCBI Taxonomy" id="7906"/>
    <lineage>
        <taxon>Eukaryota</taxon>
        <taxon>Metazoa</taxon>
        <taxon>Chordata</taxon>
        <taxon>Craniata</taxon>
        <taxon>Vertebrata</taxon>
        <taxon>Euteleostomi</taxon>
        <taxon>Actinopterygii</taxon>
        <taxon>Chondrostei</taxon>
        <taxon>Acipenseriformes</taxon>
        <taxon>Acipenseridae</taxon>
        <taxon>Acipenser</taxon>
    </lineage>
</organism>
<gene>
    <name evidence="21" type="ORF">EOD39_10732</name>
</gene>
<dbReference type="Gene3D" id="1.10.510.10">
    <property type="entry name" value="Transferase(Phosphotransferase) domain 1"/>
    <property type="match status" value="2"/>
</dbReference>
<evidence type="ECO:0000256" key="7">
    <source>
        <dbReference type="ARBA" id="ARBA00022553"/>
    </source>
</evidence>
<evidence type="ECO:0000256" key="15">
    <source>
        <dbReference type="ARBA" id="ARBA00047899"/>
    </source>
</evidence>
<dbReference type="InterPro" id="IPR000719">
    <property type="entry name" value="Prot_kinase_dom"/>
</dbReference>
<evidence type="ECO:0000256" key="11">
    <source>
        <dbReference type="ARBA" id="ARBA00022777"/>
    </source>
</evidence>
<dbReference type="FunFam" id="1.10.510.10:FF:000086">
    <property type="entry name" value="Non-specific serine/threonine protein kinase"/>
    <property type="match status" value="1"/>
</dbReference>
<evidence type="ECO:0000256" key="17">
    <source>
        <dbReference type="PROSITE-ProRule" id="PRU10141"/>
    </source>
</evidence>
<evidence type="ECO:0000313" key="22">
    <source>
        <dbReference type="Proteomes" id="UP000289886"/>
    </source>
</evidence>
<keyword evidence="9" id="KW-0479">Metal-binding</keyword>
<dbReference type="Pfam" id="PF00433">
    <property type="entry name" value="Pkinase_C"/>
    <property type="match status" value="1"/>
</dbReference>
<keyword evidence="12 17" id="KW-0067">ATP-binding</keyword>
<keyword evidence="22" id="KW-1185">Reference proteome</keyword>
<keyword evidence="14" id="KW-0007">Acetylation</keyword>
<dbReference type="GO" id="GO:0004674">
    <property type="term" value="F:protein serine/threonine kinase activity"/>
    <property type="evidence" value="ECO:0007669"/>
    <property type="project" value="UniProtKB-KW"/>
</dbReference>
<dbReference type="PROSITE" id="PS50011">
    <property type="entry name" value="PROTEIN_KINASE_DOM"/>
    <property type="match status" value="1"/>
</dbReference>
<evidence type="ECO:0000256" key="12">
    <source>
        <dbReference type="ARBA" id="ARBA00022840"/>
    </source>
</evidence>
<evidence type="ECO:0000256" key="5">
    <source>
        <dbReference type="ARBA" id="ARBA00022490"/>
    </source>
</evidence>
<comment type="similarity">
    <text evidence="3">Belongs to the protein kinase superfamily. AGC Ser/Thr protein kinase family.</text>
</comment>
<dbReference type="GO" id="GO:0005737">
    <property type="term" value="C:cytoplasm"/>
    <property type="evidence" value="ECO:0007669"/>
    <property type="project" value="UniProtKB-SubCell"/>
</dbReference>
<evidence type="ECO:0000256" key="13">
    <source>
        <dbReference type="ARBA" id="ARBA00022842"/>
    </source>
</evidence>
<dbReference type="InterPro" id="IPR008271">
    <property type="entry name" value="Ser/Thr_kinase_AS"/>
</dbReference>
<name>A0A662YTB1_ACIRT</name>
<evidence type="ECO:0000256" key="18">
    <source>
        <dbReference type="RuleBase" id="RU000304"/>
    </source>
</evidence>
<keyword evidence="8" id="KW-0808">Transferase</keyword>
<evidence type="ECO:0000256" key="10">
    <source>
        <dbReference type="ARBA" id="ARBA00022741"/>
    </source>
</evidence>
<dbReference type="InterPro" id="IPR000961">
    <property type="entry name" value="AGC-kinase_C"/>
</dbReference>
<feature type="domain" description="AGC-kinase C-terminal" evidence="20">
    <location>
        <begin position="385"/>
        <end position="456"/>
    </location>
</feature>
<dbReference type="Gene3D" id="3.30.200.20">
    <property type="entry name" value="Phosphorylase Kinase, domain 1"/>
    <property type="match status" value="1"/>
</dbReference>
<comment type="subcellular location">
    <subcellularLocation>
        <location evidence="2">Cytoplasm</location>
    </subcellularLocation>
</comment>